<sequence>MSGKQERHGPDGPLNDLTGKAIVNDGPNEREEGKEPANEPADLPDTEPADAAGIDDGSAPDELGSDGFGSDELALRRMLRGAVEELEPSQNALDHLRKAVPARRARRRQAIVGMAAAALFVGTAVPAFVHVANSGDAADDRPSIAGHGQHTHGGTGWEKGAEEGKKKTDKPSGKSSPKSEEEKRKDKKKGSRKGSSGTGTGRGSGAGGADTSGGVPASSPACTASQLAVASAGTLPPDGEGKVYGTFRISNVSEMACVIAGRGTVYAQPMGAADPARINVVDHTSGDAAAGLPDPSLEMTGLLLEPDMAYEVKFAWVPTETCPTTDPSPDPTPPPEDPGPGTTNGGTGTGDNGGGEGAGGNDGEAEPAGAEPQLGTEDGGTADGSVSVSHTSEAGAPTAAVTVPNACAGTIYRTGVLAAS</sequence>
<evidence type="ECO:0008006" key="5">
    <source>
        <dbReference type="Google" id="ProtNLM"/>
    </source>
</evidence>
<evidence type="ECO:0000313" key="3">
    <source>
        <dbReference type="EMBL" id="MFF3339564.1"/>
    </source>
</evidence>
<feature type="region of interest" description="Disordered" evidence="1">
    <location>
        <begin position="320"/>
        <end position="404"/>
    </location>
</feature>
<feature type="compositionally biased region" description="Basic and acidic residues" evidence="1">
    <location>
        <begin position="1"/>
        <end position="10"/>
    </location>
</feature>
<dbReference type="EMBL" id="JBIAPK010000003">
    <property type="protein sequence ID" value="MFF3339564.1"/>
    <property type="molecule type" value="Genomic_DNA"/>
</dbReference>
<gene>
    <name evidence="3" type="ORF">ACFYWW_12650</name>
</gene>
<protein>
    <recommendedName>
        <fullName evidence="5">DUF4232 domain-containing protein</fullName>
    </recommendedName>
</protein>
<keyword evidence="4" id="KW-1185">Reference proteome</keyword>
<feature type="compositionally biased region" description="Gly residues" evidence="1">
    <location>
        <begin position="342"/>
        <end position="362"/>
    </location>
</feature>
<feature type="compositionally biased region" description="Pro residues" evidence="1">
    <location>
        <begin position="326"/>
        <end position="338"/>
    </location>
</feature>
<evidence type="ECO:0000256" key="2">
    <source>
        <dbReference type="SAM" id="Phobius"/>
    </source>
</evidence>
<comment type="caution">
    <text evidence="3">The sequence shown here is derived from an EMBL/GenBank/DDBJ whole genome shotgun (WGS) entry which is preliminary data.</text>
</comment>
<feature type="compositionally biased region" description="Gly residues" evidence="1">
    <location>
        <begin position="196"/>
        <end position="211"/>
    </location>
</feature>
<reference evidence="3 4" key="1">
    <citation type="submission" date="2024-10" db="EMBL/GenBank/DDBJ databases">
        <title>The Natural Products Discovery Center: Release of the First 8490 Sequenced Strains for Exploring Actinobacteria Biosynthetic Diversity.</title>
        <authorList>
            <person name="Kalkreuter E."/>
            <person name="Kautsar S.A."/>
            <person name="Yang D."/>
            <person name="Bader C.D."/>
            <person name="Teijaro C.N."/>
            <person name="Fluegel L."/>
            <person name="Davis C.M."/>
            <person name="Simpson J.R."/>
            <person name="Lauterbach L."/>
            <person name="Steele A.D."/>
            <person name="Gui C."/>
            <person name="Meng S."/>
            <person name="Li G."/>
            <person name="Viehrig K."/>
            <person name="Ye F."/>
            <person name="Su P."/>
            <person name="Kiefer A.F."/>
            <person name="Nichols A."/>
            <person name="Cepeda A.J."/>
            <person name="Yan W."/>
            <person name="Fan B."/>
            <person name="Jiang Y."/>
            <person name="Adhikari A."/>
            <person name="Zheng C.-J."/>
            <person name="Schuster L."/>
            <person name="Cowan T.M."/>
            <person name="Smanski M.J."/>
            <person name="Chevrette M.G."/>
            <person name="De Carvalho L.P.S."/>
            <person name="Shen B."/>
        </authorList>
    </citation>
    <scope>NUCLEOTIDE SEQUENCE [LARGE SCALE GENOMIC DNA]</scope>
    <source>
        <strain evidence="3 4">NPDC003029</strain>
    </source>
</reference>
<feature type="region of interest" description="Disordered" evidence="1">
    <location>
        <begin position="1"/>
        <end position="70"/>
    </location>
</feature>
<dbReference type="Proteomes" id="UP001601976">
    <property type="component" value="Unassembled WGS sequence"/>
</dbReference>
<evidence type="ECO:0000313" key="4">
    <source>
        <dbReference type="Proteomes" id="UP001601976"/>
    </source>
</evidence>
<organism evidence="3 4">
    <name type="scientific">Streptomyces flavidovirens</name>
    <dbReference type="NCBI Taxonomy" id="67298"/>
    <lineage>
        <taxon>Bacteria</taxon>
        <taxon>Bacillati</taxon>
        <taxon>Actinomycetota</taxon>
        <taxon>Actinomycetes</taxon>
        <taxon>Kitasatosporales</taxon>
        <taxon>Streptomycetaceae</taxon>
        <taxon>Streptomyces</taxon>
    </lineage>
</organism>
<name>A0ABW6RDH2_9ACTN</name>
<evidence type="ECO:0000256" key="1">
    <source>
        <dbReference type="SAM" id="MobiDB-lite"/>
    </source>
</evidence>
<feature type="region of interest" description="Disordered" evidence="1">
    <location>
        <begin position="139"/>
        <end position="220"/>
    </location>
</feature>
<keyword evidence="2" id="KW-0472">Membrane</keyword>
<feature type="compositionally biased region" description="Basic and acidic residues" evidence="1">
    <location>
        <begin position="159"/>
        <end position="184"/>
    </location>
</feature>
<proteinExistence type="predicted"/>
<keyword evidence="2" id="KW-1133">Transmembrane helix</keyword>
<dbReference type="RefSeq" id="WP_387895499.1">
    <property type="nucleotide sequence ID" value="NZ_JBIAPK010000003.1"/>
</dbReference>
<feature type="transmembrane region" description="Helical" evidence="2">
    <location>
        <begin position="111"/>
        <end position="132"/>
    </location>
</feature>
<accession>A0ABW6RDH2</accession>
<feature type="compositionally biased region" description="Basic and acidic residues" evidence="1">
    <location>
        <begin position="27"/>
        <end position="37"/>
    </location>
</feature>
<keyword evidence="2" id="KW-0812">Transmembrane</keyword>